<dbReference type="PANTHER" id="PTHR32347">
    <property type="entry name" value="EFFLUX SYSTEM COMPONENT YKNX-RELATED"/>
    <property type="match status" value="1"/>
</dbReference>
<keyword evidence="3" id="KW-0732">Signal</keyword>
<dbReference type="Pfam" id="PF01471">
    <property type="entry name" value="PG_binding_1"/>
    <property type="match status" value="1"/>
</dbReference>
<dbReference type="InterPro" id="IPR036365">
    <property type="entry name" value="PGBD-like_sf"/>
</dbReference>
<feature type="domain" description="Peptidoglycan binding-like" evidence="4">
    <location>
        <begin position="120"/>
        <end position="171"/>
    </location>
</feature>
<dbReference type="GO" id="GO:0030313">
    <property type="term" value="C:cell envelope"/>
    <property type="evidence" value="ECO:0007669"/>
    <property type="project" value="UniProtKB-SubCell"/>
</dbReference>
<sequence>MKITKITKTSPVAGAVLVALLAAGCAASPQPTSAPQVAVTSAPMRRTDVVSTIQLPGVLGFDRTYSVVSELPPGVVTAVPRPGAVLGRGARLFAVGGIPAALLYGSVPAHRDFALGMSDGRDVRRLEANLRALGMDPGHAMTVDDHFSTATAAAVRRWQRKQGRPQTGRLDLGAVVFLPGRVRIRTIVTEAGASAGPGTRMLVVNSATRVVQMSLTTDRLGQVRPGDRVEITLPSGGSTVRGRVSRVGRVATAQDSGPATVPVTITLIRPGRAVAGLDLAPVQVAVVTARHENVLTVPVTALLPRPGGGYQVAVTAPGPRRLVPVQPGLFDEDGGTVEITGEITGDATDGAQVEVPLS</sequence>
<organism evidence="5 6">
    <name type="scientific">Microbispora oryzae</name>
    <dbReference type="NCBI Taxonomy" id="2806554"/>
    <lineage>
        <taxon>Bacteria</taxon>
        <taxon>Bacillati</taxon>
        <taxon>Actinomycetota</taxon>
        <taxon>Actinomycetes</taxon>
        <taxon>Streptosporangiales</taxon>
        <taxon>Streptosporangiaceae</taxon>
        <taxon>Microbispora</taxon>
    </lineage>
</organism>
<evidence type="ECO:0000313" key="6">
    <source>
        <dbReference type="Proteomes" id="UP000674234"/>
    </source>
</evidence>
<evidence type="ECO:0000256" key="3">
    <source>
        <dbReference type="SAM" id="SignalP"/>
    </source>
</evidence>
<comment type="caution">
    <text evidence="5">The sequence shown here is derived from an EMBL/GenBank/DDBJ whole genome shotgun (WGS) entry which is preliminary data.</text>
</comment>
<evidence type="ECO:0000313" key="5">
    <source>
        <dbReference type="EMBL" id="MBP2706516.1"/>
    </source>
</evidence>
<evidence type="ECO:0000256" key="2">
    <source>
        <dbReference type="ARBA" id="ARBA00023054"/>
    </source>
</evidence>
<dbReference type="InterPro" id="IPR002477">
    <property type="entry name" value="Peptidoglycan-bd-like"/>
</dbReference>
<dbReference type="InterPro" id="IPR050465">
    <property type="entry name" value="UPF0194_transport"/>
</dbReference>
<dbReference type="RefSeq" id="WP_210157795.1">
    <property type="nucleotide sequence ID" value="NZ_JAFCNB010000012.1"/>
</dbReference>
<dbReference type="EMBL" id="JAFCNB010000012">
    <property type="protein sequence ID" value="MBP2706516.1"/>
    <property type="molecule type" value="Genomic_DNA"/>
</dbReference>
<dbReference type="SUPFAM" id="SSF47090">
    <property type="entry name" value="PGBD-like"/>
    <property type="match status" value="1"/>
</dbReference>
<evidence type="ECO:0000259" key="4">
    <source>
        <dbReference type="Pfam" id="PF01471"/>
    </source>
</evidence>
<dbReference type="Gene3D" id="2.40.30.170">
    <property type="match status" value="1"/>
</dbReference>
<feature type="chain" id="PRO_5037394358" evidence="3">
    <location>
        <begin position="35"/>
        <end position="358"/>
    </location>
</feature>
<name>A0A940WJ75_9ACTN</name>
<comment type="subcellular location">
    <subcellularLocation>
        <location evidence="1">Cell envelope</location>
    </subcellularLocation>
</comment>
<dbReference type="InterPro" id="IPR036366">
    <property type="entry name" value="PGBDSf"/>
</dbReference>
<protein>
    <submittedName>
        <fullName evidence="5">Peptidoglycan-binding protein</fullName>
    </submittedName>
</protein>
<proteinExistence type="predicted"/>
<dbReference type="Proteomes" id="UP000674234">
    <property type="component" value="Unassembled WGS sequence"/>
</dbReference>
<accession>A0A940WJ75</accession>
<evidence type="ECO:0000256" key="1">
    <source>
        <dbReference type="ARBA" id="ARBA00004196"/>
    </source>
</evidence>
<gene>
    <name evidence="5" type="ORF">JOL79_22155</name>
</gene>
<feature type="signal peptide" evidence="3">
    <location>
        <begin position="1"/>
        <end position="34"/>
    </location>
</feature>
<dbReference type="AlphaFoldDB" id="A0A940WJ75"/>
<dbReference type="Gene3D" id="1.10.101.10">
    <property type="entry name" value="PGBD-like superfamily/PGBD"/>
    <property type="match status" value="1"/>
</dbReference>
<dbReference type="PROSITE" id="PS51257">
    <property type="entry name" value="PROKAR_LIPOPROTEIN"/>
    <property type="match status" value="1"/>
</dbReference>
<keyword evidence="6" id="KW-1185">Reference proteome</keyword>
<keyword evidence="2" id="KW-0175">Coiled coil</keyword>
<reference evidence="5" key="1">
    <citation type="submission" date="2021-02" db="EMBL/GenBank/DDBJ databases">
        <title>Draft genome sequence of Microbispora sp. RL4-1S isolated from rice leaves in Thailand.</title>
        <authorList>
            <person name="Muangham S."/>
            <person name="Duangmal K."/>
        </authorList>
    </citation>
    <scope>NUCLEOTIDE SEQUENCE</scope>
    <source>
        <strain evidence="5">RL4-1S</strain>
    </source>
</reference>